<organism evidence="7">
    <name type="scientific">Brachypodium distachyon</name>
    <name type="common">Purple false brome</name>
    <name type="synonym">Trachynia distachya</name>
    <dbReference type="NCBI Taxonomy" id="15368"/>
    <lineage>
        <taxon>Eukaryota</taxon>
        <taxon>Viridiplantae</taxon>
        <taxon>Streptophyta</taxon>
        <taxon>Embryophyta</taxon>
        <taxon>Tracheophyta</taxon>
        <taxon>Spermatophyta</taxon>
        <taxon>Magnoliopsida</taxon>
        <taxon>Liliopsida</taxon>
        <taxon>Poales</taxon>
        <taxon>Poaceae</taxon>
        <taxon>BOP clade</taxon>
        <taxon>Pooideae</taxon>
        <taxon>Stipodae</taxon>
        <taxon>Brachypodieae</taxon>
        <taxon>Brachypodium</taxon>
    </lineage>
</organism>
<name>A0A0Q3GTZ1_BRADI</name>
<reference evidence="8" key="3">
    <citation type="submission" date="2018-08" db="UniProtKB">
        <authorList>
            <consortium name="EnsemblPlants"/>
        </authorList>
    </citation>
    <scope>IDENTIFICATION</scope>
    <source>
        <strain evidence="8">cv. Bd21</strain>
    </source>
</reference>
<evidence type="ECO:0000256" key="3">
    <source>
        <dbReference type="ARBA" id="ARBA00022723"/>
    </source>
</evidence>
<evidence type="ECO:0000313" key="7">
    <source>
        <dbReference type="EMBL" id="KQK14416.2"/>
    </source>
</evidence>
<dbReference type="Gene3D" id="1.10.630.10">
    <property type="entry name" value="Cytochrome P450"/>
    <property type="match status" value="2"/>
</dbReference>
<proteinExistence type="predicted"/>
<evidence type="ECO:0000256" key="1">
    <source>
        <dbReference type="ARBA" id="ARBA00004167"/>
    </source>
</evidence>
<evidence type="ECO:0000313" key="8">
    <source>
        <dbReference type="EnsemblPlants" id="KQK14416"/>
    </source>
</evidence>
<comment type="subcellular location">
    <subcellularLocation>
        <location evidence="1">Membrane</location>
        <topology evidence="1">Single-pass membrane protein</topology>
    </subcellularLocation>
</comment>
<dbReference type="GO" id="GO:0020037">
    <property type="term" value="F:heme binding"/>
    <property type="evidence" value="ECO:0007669"/>
    <property type="project" value="InterPro"/>
</dbReference>
<dbReference type="AlphaFoldDB" id="A0A0Q3GTZ1"/>
<reference evidence="7 8" key="1">
    <citation type="journal article" date="2010" name="Nature">
        <title>Genome sequencing and analysis of the model grass Brachypodium distachyon.</title>
        <authorList>
            <consortium name="International Brachypodium Initiative"/>
        </authorList>
    </citation>
    <scope>NUCLEOTIDE SEQUENCE [LARGE SCALE GENOMIC DNA]</scope>
    <source>
        <strain evidence="7 8">Bd21</strain>
    </source>
</reference>
<dbReference type="GO" id="GO:0016709">
    <property type="term" value="F:oxidoreductase activity, acting on paired donors, with incorporation or reduction of molecular oxygen, NAD(P)H as one donor, and incorporation of one atom of oxygen"/>
    <property type="evidence" value="ECO:0000318"/>
    <property type="project" value="GO_Central"/>
</dbReference>
<dbReference type="PRINTS" id="PR00463">
    <property type="entry name" value="EP450I"/>
</dbReference>
<dbReference type="InParanoid" id="A0A0Q3GTZ1"/>
<evidence type="ECO:0000256" key="2">
    <source>
        <dbReference type="ARBA" id="ARBA00022692"/>
    </source>
</evidence>
<sequence>MPMLALLCILLLLSSSYKQYQQWKYQTHALPPGPAWPRLPLLGNLLYRCPTAASLAPVLRRLHAEYGPIVTLWAGNKPAIFIAGRDAAQRTLACAAFAHRPCSWPFGVNAHGINSAASYLAAANVADALRSSMDGILVPALESAAAETEGRVVVPSETLRHAVFCFFASLCFGEAVVASEEEALRQLRRLHAEILSLVVELGAFHLMPAILELACYFPRCWKLSKAQKRHRVAVLALIRRRDREGAVNGRSCYVDTILKRFRTRRCLACNYYLSQDAQHRLWKDIARTREADENFMAHGETRRSPPFLEAVVLEALRLHPPAHYLLAHTTDKNFSLDDYVIPKGSIVNYIVADIGRDATSWTNPDEFFPERFMQGEEGGGVRIINTASGNAEEMMKMMPFSSGRRVDLIANFGLRDVEEKAGRSLSQCLNTLSRI</sequence>
<dbReference type="InterPro" id="IPR036396">
    <property type="entry name" value="Cyt_P450_sf"/>
</dbReference>
<accession>A0A0Q3GTZ1</accession>
<keyword evidence="3" id="KW-0479">Metal-binding</keyword>
<dbReference type="FunCoup" id="A0A0Q3GTZ1">
    <property type="interactions" value="171"/>
</dbReference>
<dbReference type="ExpressionAtlas" id="A0A0Q3GTZ1">
    <property type="expression patterns" value="baseline"/>
</dbReference>
<dbReference type="PANTHER" id="PTHR24298">
    <property type="entry name" value="FLAVONOID 3'-MONOOXYGENASE-RELATED"/>
    <property type="match status" value="1"/>
</dbReference>
<dbReference type="PANTHER" id="PTHR24298:SF636">
    <property type="entry name" value="OS07G0451300 PROTEIN"/>
    <property type="match status" value="1"/>
</dbReference>
<dbReference type="SUPFAM" id="SSF48264">
    <property type="entry name" value="Cytochrome P450"/>
    <property type="match status" value="1"/>
</dbReference>
<evidence type="ECO:0000256" key="4">
    <source>
        <dbReference type="ARBA" id="ARBA00022989"/>
    </source>
</evidence>
<feature type="chain" id="PRO_5035999577" description="Cytochrome P450" evidence="6">
    <location>
        <begin position="19"/>
        <end position="435"/>
    </location>
</feature>
<protein>
    <recommendedName>
        <fullName evidence="10">Cytochrome P450</fullName>
    </recommendedName>
</protein>
<dbReference type="Proteomes" id="UP000008810">
    <property type="component" value="Chromosome 1"/>
</dbReference>
<dbReference type="GO" id="GO:0016020">
    <property type="term" value="C:membrane"/>
    <property type="evidence" value="ECO:0000318"/>
    <property type="project" value="GO_Central"/>
</dbReference>
<dbReference type="Gramene" id="KQK14416">
    <property type="protein sequence ID" value="KQK14416"/>
    <property type="gene ID" value="BRADI_1g16089v3"/>
</dbReference>
<dbReference type="EMBL" id="CM000880">
    <property type="protein sequence ID" value="KQK14416.2"/>
    <property type="molecule type" value="Genomic_DNA"/>
</dbReference>
<dbReference type="OrthoDB" id="651150at2759"/>
<dbReference type="EnsemblPlants" id="KQK14416">
    <property type="protein sequence ID" value="KQK14416"/>
    <property type="gene ID" value="BRADI_1g16089v3"/>
</dbReference>
<evidence type="ECO:0000256" key="5">
    <source>
        <dbReference type="ARBA" id="ARBA00023136"/>
    </source>
</evidence>
<dbReference type="InterPro" id="IPR002401">
    <property type="entry name" value="Cyt_P450_E_grp-I"/>
</dbReference>
<evidence type="ECO:0008006" key="10">
    <source>
        <dbReference type="Google" id="ProtNLM"/>
    </source>
</evidence>
<evidence type="ECO:0000313" key="9">
    <source>
        <dbReference type="Proteomes" id="UP000008810"/>
    </source>
</evidence>
<dbReference type="Pfam" id="PF00067">
    <property type="entry name" value="p450"/>
    <property type="match status" value="2"/>
</dbReference>
<evidence type="ECO:0000256" key="6">
    <source>
        <dbReference type="SAM" id="SignalP"/>
    </source>
</evidence>
<reference evidence="7" key="2">
    <citation type="submission" date="2017-06" db="EMBL/GenBank/DDBJ databases">
        <title>WGS assembly of Brachypodium distachyon.</title>
        <authorList>
            <consortium name="The International Brachypodium Initiative"/>
            <person name="Lucas S."/>
            <person name="Harmon-Smith M."/>
            <person name="Lail K."/>
            <person name="Tice H."/>
            <person name="Grimwood J."/>
            <person name="Bruce D."/>
            <person name="Barry K."/>
            <person name="Shu S."/>
            <person name="Lindquist E."/>
            <person name="Wang M."/>
            <person name="Pitluck S."/>
            <person name="Vogel J.P."/>
            <person name="Garvin D.F."/>
            <person name="Mockler T.C."/>
            <person name="Schmutz J."/>
            <person name="Rokhsar D."/>
            <person name="Bevan M.W."/>
        </authorList>
    </citation>
    <scope>NUCLEOTIDE SEQUENCE</scope>
    <source>
        <strain evidence="7">Bd21</strain>
    </source>
</reference>
<dbReference type="InterPro" id="IPR051103">
    <property type="entry name" value="Plant_metabolite_P450s"/>
</dbReference>
<keyword evidence="4" id="KW-1133">Transmembrane helix</keyword>
<dbReference type="InterPro" id="IPR001128">
    <property type="entry name" value="Cyt_P450"/>
</dbReference>
<keyword evidence="6" id="KW-0732">Signal</keyword>
<dbReference type="GO" id="GO:0005506">
    <property type="term" value="F:iron ion binding"/>
    <property type="evidence" value="ECO:0007669"/>
    <property type="project" value="InterPro"/>
</dbReference>
<keyword evidence="2" id="KW-0812">Transmembrane</keyword>
<gene>
    <name evidence="7" type="ORF">BRADI_1g16089v3</name>
</gene>
<feature type="signal peptide" evidence="6">
    <location>
        <begin position="1"/>
        <end position="18"/>
    </location>
</feature>
<keyword evidence="9" id="KW-1185">Reference proteome</keyword>
<keyword evidence="5" id="KW-0472">Membrane</keyword>